<proteinExistence type="predicted"/>
<feature type="region of interest" description="Disordered" evidence="1">
    <location>
        <begin position="114"/>
        <end position="144"/>
    </location>
</feature>
<dbReference type="AlphaFoldDB" id="A0A506U754"/>
<gene>
    <name evidence="2" type="ORF">FJU08_12745</name>
</gene>
<evidence type="ECO:0000256" key="1">
    <source>
        <dbReference type="SAM" id="MobiDB-lite"/>
    </source>
</evidence>
<dbReference type="RefSeq" id="WP_141149404.1">
    <property type="nucleotide sequence ID" value="NZ_VHLG01000008.1"/>
</dbReference>
<feature type="compositionally biased region" description="Polar residues" evidence="1">
    <location>
        <begin position="131"/>
        <end position="144"/>
    </location>
</feature>
<name>A0A506U754_9HYPH</name>
<reference evidence="2 3" key="1">
    <citation type="submission" date="2019-06" db="EMBL/GenBank/DDBJ databases">
        <authorList>
            <person name="Li M."/>
        </authorList>
    </citation>
    <scope>NUCLEOTIDE SEQUENCE [LARGE SCALE GENOMIC DNA]</scope>
    <source>
        <strain evidence="2 3">BGMRC2036</strain>
    </source>
</reference>
<protein>
    <submittedName>
        <fullName evidence="2">Uncharacterized protein</fullName>
    </submittedName>
</protein>
<dbReference type="Gene3D" id="1.10.287.1490">
    <property type="match status" value="1"/>
</dbReference>
<dbReference type="EMBL" id="VHLG01000008">
    <property type="protein sequence ID" value="TPW29680.1"/>
    <property type="molecule type" value="Genomic_DNA"/>
</dbReference>
<organism evidence="2 3">
    <name type="scientific">Martelella alba</name>
    <dbReference type="NCBI Taxonomy" id="2590451"/>
    <lineage>
        <taxon>Bacteria</taxon>
        <taxon>Pseudomonadati</taxon>
        <taxon>Pseudomonadota</taxon>
        <taxon>Alphaproteobacteria</taxon>
        <taxon>Hyphomicrobiales</taxon>
        <taxon>Aurantimonadaceae</taxon>
        <taxon>Martelella</taxon>
    </lineage>
</organism>
<comment type="caution">
    <text evidence="2">The sequence shown here is derived from an EMBL/GenBank/DDBJ whole genome shotgun (WGS) entry which is preliminary data.</text>
</comment>
<accession>A0A506U754</accession>
<sequence>MAKTRKFNTTVKLGNKTYAPGEDVPITDKGLSDAAADNLDQVFGLFRTSAEGSTSDRRIAALTEERDSLADQVTNLTAERDALTRASKSGSADLTALTAERDKLAADLKTMTAERDQLEEDNGTLADELQKLQSANSGDTGDKT</sequence>
<dbReference type="Proteomes" id="UP000318801">
    <property type="component" value="Unassembled WGS sequence"/>
</dbReference>
<dbReference type="OrthoDB" id="8030730at2"/>
<evidence type="ECO:0000313" key="3">
    <source>
        <dbReference type="Proteomes" id="UP000318801"/>
    </source>
</evidence>
<keyword evidence="3" id="KW-1185">Reference proteome</keyword>
<evidence type="ECO:0000313" key="2">
    <source>
        <dbReference type="EMBL" id="TPW29680.1"/>
    </source>
</evidence>